<dbReference type="AlphaFoldDB" id="A0A949JZX8"/>
<dbReference type="GO" id="GO:0005975">
    <property type="term" value="P:carbohydrate metabolic process"/>
    <property type="evidence" value="ECO:0007669"/>
    <property type="project" value="InterPro"/>
</dbReference>
<dbReference type="SUPFAM" id="SSF48208">
    <property type="entry name" value="Six-hairpin glycosidases"/>
    <property type="match status" value="1"/>
</dbReference>
<protein>
    <submittedName>
        <fullName evidence="5">Family 78 glycoside hydrolase catalytic domain</fullName>
    </submittedName>
</protein>
<feature type="compositionally biased region" description="Basic and acidic residues" evidence="1">
    <location>
        <begin position="870"/>
        <end position="896"/>
    </location>
</feature>
<dbReference type="RefSeq" id="WP_238721908.1">
    <property type="nucleotide sequence ID" value="NZ_JAHQCW010000019.1"/>
</dbReference>
<dbReference type="Pfam" id="PF17389">
    <property type="entry name" value="Bac_rhamnosid6H"/>
    <property type="match status" value="1"/>
</dbReference>
<comment type="caution">
    <text evidence="5">The sequence shown here is derived from an EMBL/GenBank/DDBJ whole genome shotgun (WGS) entry which is preliminary data.</text>
</comment>
<gene>
    <name evidence="5" type="ORF">KTH89_12295</name>
</gene>
<dbReference type="PANTHER" id="PTHR34987">
    <property type="entry name" value="C, PUTATIVE (AFU_ORTHOLOGUE AFUA_3G02880)-RELATED"/>
    <property type="match status" value="1"/>
</dbReference>
<proteinExistence type="predicted"/>
<evidence type="ECO:0000313" key="5">
    <source>
        <dbReference type="EMBL" id="MBU9737321.1"/>
    </source>
</evidence>
<dbReference type="Gene3D" id="2.60.420.10">
    <property type="entry name" value="Maltose phosphorylase, domain 3"/>
    <property type="match status" value="1"/>
</dbReference>
<evidence type="ECO:0000259" key="4">
    <source>
        <dbReference type="Pfam" id="PF17390"/>
    </source>
</evidence>
<name>A0A949JZX8_9FIRM</name>
<dbReference type="InterPro" id="IPR008902">
    <property type="entry name" value="Rhamnosid_concanavalin"/>
</dbReference>
<dbReference type="PANTHER" id="PTHR34987:SF2">
    <property type="entry name" value="B, PUTATIVE (AFU_ORTHOLOGUE AFUA_7G05040)-RELATED"/>
    <property type="match status" value="1"/>
</dbReference>
<evidence type="ECO:0000259" key="2">
    <source>
        <dbReference type="Pfam" id="PF05592"/>
    </source>
</evidence>
<keyword evidence="5" id="KW-0378">Hydrolase</keyword>
<dbReference type="InterPro" id="IPR035396">
    <property type="entry name" value="Bac_rhamnosid6H"/>
</dbReference>
<feature type="compositionally biased region" description="Basic and acidic residues" evidence="1">
    <location>
        <begin position="903"/>
        <end position="919"/>
    </location>
</feature>
<feature type="region of interest" description="Disordered" evidence="1">
    <location>
        <begin position="855"/>
        <end position="919"/>
    </location>
</feature>
<dbReference type="InterPro" id="IPR008928">
    <property type="entry name" value="6-hairpin_glycosidase_sf"/>
</dbReference>
<keyword evidence="6" id="KW-1185">Reference proteome</keyword>
<accession>A0A949JZX8</accession>
<dbReference type="EMBL" id="JAHQCW010000019">
    <property type="protein sequence ID" value="MBU9737321.1"/>
    <property type="molecule type" value="Genomic_DNA"/>
</dbReference>
<dbReference type="InterPro" id="IPR035398">
    <property type="entry name" value="Bac_rhamnosid_C"/>
</dbReference>
<dbReference type="InterPro" id="IPR012341">
    <property type="entry name" value="6hp_glycosidase-like_sf"/>
</dbReference>
<evidence type="ECO:0000313" key="6">
    <source>
        <dbReference type="Proteomes" id="UP000712157"/>
    </source>
</evidence>
<feature type="domain" description="Alpha-L-rhamnosidase C-terminal" evidence="4">
    <location>
        <begin position="727"/>
        <end position="793"/>
    </location>
</feature>
<dbReference type="GO" id="GO:0016787">
    <property type="term" value="F:hydrolase activity"/>
    <property type="evidence" value="ECO:0007669"/>
    <property type="project" value="UniProtKB-KW"/>
</dbReference>
<feature type="domain" description="Alpha-L-rhamnosidase concanavalin-like" evidence="2">
    <location>
        <begin position="286"/>
        <end position="364"/>
    </location>
</feature>
<dbReference type="Proteomes" id="UP000712157">
    <property type="component" value="Unassembled WGS sequence"/>
</dbReference>
<evidence type="ECO:0000256" key="1">
    <source>
        <dbReference type="SAM" id="MobiDB-lite"/>
    </source>
</evidence>
<dbReference type="Gene3D" id="1.50.10.10">
    <property type="match status" value="1"/>
</dbReference>
<organism evidence="5 6">
    <name type="scientific">Diplocloster agilis</name>
    <dbReference type="NCBI Taxonomy" id="2850323"/>
    <lineage>
        <taxon>Bacteria</taxon>
        <taxon>Bacillati</taxon>
        <taxon>Bacillota</taxon>
        <taxon>Clostridia</taxon>
        <taxon>Lachnospirales</taxon>
        <taxon>Lachnospiraceae</taxon>
        <taxon>Diplocloster</taxon>
    </lineage>
</organism>
<feature type="domain" description="Alpha-L-rhamnosidase six-hairpin glycosidase" evidence="3">
    <location>
        <begin position="383"/>
        <end position="722"/>
    </location>
</feature>
<sequence>MEREQELWDAGWIWAAHHQYTANCYILFCKTFAVNAPENVTAVRIRSAGTEYRLYWNGTFLGRGSIPSNHGNFYYEEFCITTEVKDLLKKKNCICVVAHNSGVGQHGRESTGGGFALEARIEGAEGTQIIQTDETWDTKVPEWWNQGAPQMFWTIGYQEEVELTAFEEDMRNLLKPGPDDGSDPSGHQGKNWEKAVRVSMDQGKGICLTKRSIPLLSEREVCAEKLIDAGYCITDGPIFTFCNAADRMLEEGHRRFSENEVHSLYKNEKGKGTIRVPPGKEPVYLTFDFGAEAVGYPCLEFETADSGILYVGYSECLNGEGRVDPTRQGIRQADTIRYGSGEHRWEMFGRRAFRYMQITVGCREKAVQLDKVGIRQLYYPFEKEGDFRCDDERLNEIYKISKKTLDLCMKENYEDCPLREKAQYLGDIKTEAVMNYYAFGDTKLIKKALIQFAQAQGTDGWMQSIAPGSTGHNIVDYLPLYIMTLKDYYLFTGDRETLRALYPAAAGTLRWLKDQEDDRGFLTNRPDWWIFIDWADLDKRDTVTALQCLYYRALLTAAKLSSVCGGISDRDGYLQKAARLRENIRKYLYRPEKGAFIDCLITPANPDLADEKKKEQGRFSIQTNCIAVLTGVAGNEEKQAVRNFLQNFRGQEVITGYFKNYEMLTYRILGMREKFWEGFQYWTRMAQRCAGTWWEIFDEKRPGIPNVSLCHGWASAPLNLLAGSVAGIRPLTPGYRDTLLKPDLFTLHEIHVRVPVPGGYVSCDIRREGEKFWLTGSSPKDTTLHILLPALEGGNYDVRYGKSKSERQRKIGSYAYIRLKDREQVDFEITPGDGKTVFNADNCVKNTYHQKEDFYETKNDSMDGAGIGSHDGDDRMRDPKRNEAVRPADGNRTDRHSGKRWRERCPGRKDEAGTLECDR</sequence>
<evidence type="ECO:0000259" key="3">
    <source>
        <dbReference type="Pfam" id="PF17389"/>
    </source>
</evidence>
<reference evidence="5" key="1">
    <citation type="submission" date="2021-06" db="EMBL/GenBank/DDBJ databases">
        <title>Description of novel taxa of the family Lachnospiraceae.</title>
        <authorList>
            <person name="Chaplin A.V."/>
            <person name="Sokolova S.R."/>
            <person name="Pikina A.P."/>
            <person name="Korzhanova M."/>
            <person name="Belova V."/>
            <person name="Korostin D."/>
            <person name="Efimov B.A."/>
        </authorList>
    </citation>
    <scope>NUCLEOTIDE SEQUENCE</scope>
    <source>
        <strain evidence="5">ASD5720</strain>
    </source>
</reference>
<dbReference type="Pfam" id="PF05592">
    <property type="entry name" value="Bac_rhamnosid"/>
    <property type="match status" value="1"/>
</dbReference>
<dbReference type="Gene3D" id="2.60.120.260">
    <property type="entry name" value="Galactose-binding domain-like"/>
    <property type="match status" value="2"/>
</dbReference>
<dbReference type="Pfam" id="PF17390">
    <property type="entry name" value="Bac_rhamnosid_C"/>
    <property type="match status" value="1"/>
</dbReference>